<dbReference type="Proteomes" id="UP001108029">
    <property type="component" value="Unassembled WGS sequence"/>
</dbReference>
<feature type="chain" id="PRO_5040109405" evidence="2">
    <location>
        <begin position="24"/>
        <end position="82"/>
    </location>
</feature>
<dbReference type="AlphaFoldDB" id="A0A9Q3VQV9"/>
<name>A0A9Q3VQV9_9ACTN</name>
<organism evidence="3 4">
    <name type="scientific">Streptomyces guryensis</name>
    <dbReference type="NCBI Taxonomy" id="2886947"/>
    <lineage>
        <taxon>Bacteria</taxon>
        <taxon>Bacillati</taxon>
        <taxon>Actinomycetota</taxon>
        <taxon>Actinomycetes</taxon>
        <taxon>Kitasatosporales</taxon>
        <taxon>Streptomycetaceae</taxon>
        <taxon>Streptomyces</taxon>
    </lineage>
</organism>
<comment type="caution">
    <text evidence="3">The sequence shown here is derived from an EMBL/GenBank/DDBJ whole genome shotgun (WGS) entry which is preliminary data.</text>
</comment>
<feature type="region of interest" description="Disordered" evidence="1">
    <location>
        <begin position="63"/>
        <end position="82"/>
    </location>
</feature>
<accession>A0A9Q3VQV9</accession>
<keyword evidence="4" id="KW-1185">Reference proteome</keyword>
<reference evidence="3" key="1">
    <citation type="submission" date="2021-12" db="EMBL/GenBank/DDBJ databases">
        <authorList>
            <person name="Lee J.-H."/>
            <person name="Kim S.-B."/>
        </authorList>
    </citation>
    <scope>NUCLEOTIDE SEQUENCE</scope>
    <source>
        <strain evidence="3">NR30</strain>
    </source>
</reference>
<dbReference type="EMBL" id="JAJSBI010000012">
    <property type="protein sequence ID" value="MCD9876796.1"/>
    <property type="molecule type" value="Genomic_DNA"/>
</dbReference>
<dbReference type="RefSeq" id="WP_232650941.1">
    <property type="nucleotide sequence ID" value="NZ_JAJSBI010000012.1"/>
</dbReference>
<proteinExistence type="predicted"/>
<evidence type="ECO:0000256" key="1">
    <source>
        <dbReference type="SAM" id="MobiDB-lite"/>
    </source>
</evidence>
<keyword evidence="2" id="KW-0732">Signal</keyword>
<feature type="signal peptide" evidence="2">
    <location>
        <begin position="1"/>
        <end position="23"/>
    </location>
</feature>
<gene>
    <name evidence="3" type="ORF">LJ657_24790</name>
</gene>
<protein>
    <submittedName>
        <fullName evidence="3">Uncharacterized protein</fullName>
    </submittedName>
</protein>
<evidence type="ECO:0000313" key="4">
    <source>
        <dbReference type="Proteomes" id="UP001108029"/>
    </source>
</evidence>
<evidence type="ECO:0000256" key="2">
    <source>
        <dbReference type="SAM" id="SignalP"/>
    </source>
</evidence>
<sequence>MQHRRPRPSKKRKTFLTSAVALAAAAASPSRRRARRTGRFTQALVRRKLLGNDKHVSGIASGTEVFKGTGRPVTRSNSVDIG</sequence>
<evidence type="ECO:0000313" key="3">
    <source>
        <dbReference type="EMBL" id="MCD9876796.1"/>
    </source>
</evidence>